<evidence type="ECO:0000256" key="3">
    <source>
        <dbReference type="ARBA" id="ARBA00023125"/>
    </source>
</evidence>
<dbReference type="EMBL" id="JAXUBM010000008">
    <property type="protein sequence ID" value="MDZ5738502.1"/>
    <property type="molecule type" value="Genomic_DNA"/>
</dbReference>
<accession>A0ABU5KX77</accession>
<dbReference type="SUPFAM" id="SSF53850">
    <property type="entry name" value="Periplasmic binding protein-like II"/>
    <property type="match status" value="1"/>
</dbReference>
<dbReference type="RefSeq" id="WP_015270307.1">
    <property type="nucleotide sequence ID" value="NZ_BLJF01000001.1"/>
</dbReference>
<evidence type="ECO:0000313" key="7">
    <source>
        <dbReference type="Proteomes" id="UP001292116"/>
    </source>
</evidence>
<keyword evidence="7" id="KW-1185">Reference proteome</keyword>
<dbReference type="PRINTS" id="PR00039">
    <property type="entry name" value="HTHLYSR"/>
</dbReference>
<evidence type="ECO:0000256" key="2">
    <source>
        <dbReference type="ARBA" id="ARBA00023015"/>
    </source>
</evidence>
<dbReference type="PANTHER" id="PTHR30118:SF15">
    <property type="entry name" value="TRANSCRIPTIONAL REGULATORY PROTEIN"/>
    <property type="match status" value="1"/>
</dbReference>
<keyword evidence="2" id="KW-0805">Transcription regulation</keyword>
<keyword evidence="3" id="KW-0238">DNA-binding</keyword>
<dbReference type="Pfam" id="PF03466">
    <property type="entry name" value="LysR_substrate"/>
    <property type="match status" value="1"/>
</dbReference>
<dbReference type="InterPro" id="IPR000847">
    <property type="entry name" value="LysR_HTH_N"/>
</dbReference>
<name>A0ABU5KX77_9PSED</name>
<gene>
    <name evidence="6" type="ORF">SOW75_09935</name>
</gene>
<dbReference type="Pfam" id="PF00126">
    <property type="entry name" value="HTH_1"/>
    <property type="match status" value="1"/>
</dbReference>
<evidence type="ECO:0000256" key="4">
    <source>
        <dbReference type="ARBA" id="ARBA00023163"/>
    </source>
</evidence>
<protein>
    <submittedName>
        <fullName evidence="6">LysR family transcriptional regulator</fullName>
    </submittedName>
</protein>
<evidence type="ECO:0000256" key="1">
    <source>
        <dbReference type="ARBA" id="ARBA00009437"/>
    </source>
</evidence>
<dbReference type="Gene3D" id="1.10.10.10">
    <property type="entry name" value="Winged helix-like DNA-binding domain superfamily/Winged helix DNA-binding domain"/>
    <property type="match status" value="1"/>
</dbReference>
<dbReference type="PANTHER" id="PTHR30118">
    <property type="entry name" value="HTH-TYPE TRANSCRIPTIONAL REGULATOR LEUO-RELATED"/>
    <property type="match status" value="1"/>
</dbReference>
<feature type="domain" description="HTH lysR-type" evidence="5">
    <location>
        <begin position="9"/>
        <end position="66"/>
    </location>
</feature>
<comment type="caution">
    <text evidence="6">The sequence shown here is derived from an EMBL/GenBank/DDBJ whole genome shotgun (WGS) entry which is preliminary data.</text>
</comment>
<evidence type="ECO:0000313" key="6">
    <source>
        <dbReference type="EMBL" id="MDZ5738502.1"/>
    </source>
</evidence>
<dbReference type="SUPFAM" id="SSF46785">
    <property type="entry name" value="Winged helix' DNA-binding domain"/>
    <property type="match status" value="1"/>
</dbReference>
<dbReference type="Proteomes" id="UP001292116">
    <property type="component" value="Unassembled WGS sequence"/>
</dbReference>
<evidence type="ECO:0000259" key="5">
    <source>
        <dbReference type="PROSITE" id="PS50931"/>
    </source>
</evidence>
<sequence>MKKLDIASVDLNLFKVFEALYEEGGAGRAAIRLGITQSAVSAALSRLRAVFGDHLFERTGRGLKPTAKSEELRPIVAAALDKCRQGLMLALHDDAAIHGRAIALGMSDDFELAIGRLLIDKVREQAPGIRLVFKQTHSLLASDALMNRQFDLALTSGAVASKTLGRLALATGDYTCLTAARADATLLTPGSYLEKRHILVSSGGYVGVVDEVLAAQSLNRTVEASTTHFAALPALLQHSDCVATLPTHAAKALASVSNVQCHPCPINLPRYSIELGWRIDNARDPAIGLIITLIREVIAQLPGVVVVG</sequence>
<dbReference type="InterPro" id="IPR036388">
    <property type="entry name" value="WH-like_DNA-bd_sf"/>
</dbReference>
<comment type="similarity">
    <text evidence="1">Belongs to the LysR transcriptional regulatory family.</text>
</comment>
<dbReference type="PROSITE" id="PS50931">
    <property type="entry name" value="HTH_LYSR"/>
    <property type="match status" value="1"/>
</dbReference>
<dbReference type="Gene3D" id="3.40.190.10">
    <property type="entry name" value="Periplasmic binding protein-like II"/>
    <property type="match status" value="2"/>
</dbReference>
<dbReference type="InterPro" id="IPR036390">
    <property type="entry name" value="WH_DNA-bd_sf"/>
</dbReference>
<dbReference type="InterPro" id="IPR005119">
    <property type="entry name" value="LysR_subst-bd"/>
</dbReference>
<organism evidence="6 7">
    <name type="scientific">Pseudomonas asiatica</name>
    <dbReference type="NCBI Taxonomy" id="2219225"/>
    <lineage>
        <taxon>Bacteria</taxon>
        <taxon>Pseudomonadati</taxon>
        <taxon>Pseudomonadota</taxon>
        <taxon>Gammaproteobacteria</taxon>
        <taxon>Pseudomonadales</taxon>
        <taxon>Pseudomonadaceae</taxon>
        <taxon>Pseudomonas</taxon>
    </lineage>
</organism>
<keyword evidence="4" id="KW-0804">Transcription</keyword>
<reference evidence="6 7" key="1">
    <citation type="submission" date="2023-11" db="EMBL/GenBank/DDBJ databases">
        <title>Draft genomes analysis of Pseudomonas asiatica isolated from milk, feces and farm soil of cows suffering from clinical mastitis.</title>
        <authorList>
            <person name="Rahman T."/>
            <person name="Das Z.C."/>
            <person name="Hoque M.N."/>
        </authorList>
    </citation>
    <scope>NUCLEOTIDE SEQUENCE [LARGE SCALE GENOMIC DNA]</scope>
    <source>
        <strain evidence="6 7">2F2</strain>
    </source>
</reference>
<proteinExistence type="inferred from homology"/>
<dbReference type="GeneID" id="97168182"/>
<dbReference type="InterPro" id="IPR050389">
    <property type="entry name" value="LysR-type_TF"/>
</dbReference>